<evidence type="ECO:0000313" key="1">
    <source>
        <dbReference type="EMBL" id="CAP54520.1"/>
    </source>
</evidence>
<dbReference type="KEGG" id="gdi:GDI0577"/>
<sequence>MSWSLARRPEQAVRPRTVFYGVEAYIMPMNNLYPDNRKNR</sequence>
<organism evidence="1 2">
    <name type="scientific">Gluconacetobacter diazotrophicus (strain ATCC 49037 / DSM 5601 / CCUG 37298 / CIP 103539 / LMG 7603 / PAl5)</name>
    <dbReference type="NCBI Taxonomy" id="272568"/>
    <lineage>
        <taxon>Bacteria</taxon>
        <taxon>Pseudomonadati</taxon>
        <taxon>Pseudomonadota</taxon>
        <taxon>Alphaproteobacteria</taxon>
        <taxon>Acetobacterales</taxon>
        <taxon>Acetobacteraceae</taxon>
        <taxon>Gluconacetobacter</taxon>
    </lineage>
</organism>
<dbReference type="EMBL" id="AM889285">
    <property type="protein sequence ID" value="CAP54520.1"/>
    <property type="molecule type" value="Genomic_DNA"/>
</dbReference>
<evidence type="ECO:0000313" key="2">
    <source>
        <dbReference type="Proteomes" id="UP000001176"/>
    </source>
</evidence>
<gene>
    <name evidence="1" type="ordered locus">GDI0577</name>
</gene>
<name>A9H8D8_GLUDA</name>
<protein>
    <submittedName>
        <fullName evidence="1">Uncharacterized protein</fullName>
    </submittedName>
</protein>
<accession>A9H8D8</accession>
<reference evidence="1 2" key="1">
    <citation type="journal article" date="2009" name="BMC Genomics">
        <title>Complete genome sequence of the sugarcane nitrogen-fixing endophyte Gluconacetobacter diazotrophicus Pal5.</title>
        <authorList>
            <person name="Bertalan M."/>
            <person name="Albano R."/>
            <person name="Padua V."/>
            <person name="Rouws L."/>
            <person name="Rojas C."/>
            <person name="Hemerly A."/>
            <person name="Teixeira K."/>
            <person name="Schwab S."/>
            <person name="Araujo J."/>
            <person name="Oliveira A."/>
            <person name="Franca L."/>
            <person name="Magalhaes V."/>
            <person name="Alqueres S."/>
            <person name="Cardoso A."/>
            <person name="Almeida W."/>
            <person name="Loureiro M.M."/>
            <person name="Nogueira E."/>
            <person name="Cidade D."/>
            <person name="Oliveira D."/>
            <person name="Simao T."/>
            <person name="Macedo J."/>
            <person name="Valadao A."/>
            <person name="Dreschsel M."/>
            <person name="Freitas F."/>
            <person name="Vidal M."/>
            <person name="Guedes H."/>
            <person name="Rodrigues E."/>
            <person name="Meneses C."/>
            <person name="Brioso P."/>
            <person name="Pozzer L."/>
            <person name="Figueiredo D."/>
            <person name="Montano H."/>
            <person name="Junior J."/>
            <person name="Filho G."/>
            <person name="Flores V."/>
            <person name="Ferreira B."/>
            <person name="Branco A."/>
            <person name="Gonzalez P."/>
            <person name="Guillobel H."/>
            <person name="Lemos M."/>
            <person name="Seibel L."/>
            <person name="Macedo J."/>
            <person name="Alves-Ferreira M."/>
            <person name="Sachetto-Martins G."/>
            <person name="Coelho A."/>
            <person name="Santos E."/>
            <person name="Amaral G."/>
            <person name="Neves A."/>
            <person name="Pacheco A.B."/>
            <person name="Carvalho D."/>
            <person name="Lery L."/>
            <person name="Bisch P."/>
            <person name="Rossle S.C."/>
            <person name="Urmenyi T."/>
            <person name="Kruger W.V."/>
            <person name="Martins O."/>
            <person name="Baldani J.I."/>
            <person name="Ferreira P.C."/>
        </authorList>
    </citation>
    <scope>NUCLEOTIDE SEQUENCE [LARGE SCALE GENOMIC DNA]</scope>
    <source>
        <strain evidence="2">ATCC 49037 / DSM 5601 / CCUG 37298 / CIP 103539 / LMG 7603 / PAl5</strain>
    </source>
</reference>
<keyword evidence="2" id="KW-1185">Reference proteome</keyword>
<dbReference type="Proteomes" id="UP000001176">
    <property type="component" value="Chromosome"/>
</dbReference>
<proteinExistence type="predicted"/>
<dbReference type="AlphaFoldDB" id="A9H8D8"/>